<gene>
    <name evidence="1" type="ORF">WG66_3661</name>
</gene>
<dbReference type="Proteomes" id="UP000054988">
    <property type="component" value="Unassembled WGS sequence"/>
</dbReference>
<evidence type="ECO:0000313" key="1">
    <source>
        <dbReference type="EMBL" id="KTB43764.1"/>
    </source>
</evidence>
<accession>A0A0W0G5B5</accession>
<organism evidence="1 2">
    <name type="scientific">Moniliophthora roreri</name>
    <name type="common">Frosty pod rot fungus</name>
    <name type="synonym">Monilia roreri</name>
    <dbReference type="NCBI Taxonomy" id="221103"/>
    <lineage>
        <taxon>Eukaryota</taxon>
        <taxon>Fungi</taxon>
        <taxon>Dikarya</taxon>
        <taxon>Basidiomycota</taxon>
        <taxon>Agaricomycotina</taxon>
        <taxon>Agaricomycetes</taxon>
        <taxon>Agaricomycetidae</taxon>
        <taxon>Agaricales</taxon>
        <taxon>Marasmiineae</taxon>
        <taxon>Marasmiaceae</taxon>
        <taxon>Moniliophthora</taxon>
    </lineage>
</organism>
<evidence type="ECO:0000313" key="2">
    <source>
        <dbReference type="Proteomes" id="UP000054988"/>
    </source>
</evidence>
<name>A0A0W0G5B5_MONRR</name>
<dbReference type="EMBL" id="LATX01001082">
    <property type="protein sequence ID" value="KTB43764.1"/>
    <property type="molecule type" value="Genomic_DNA"/>
</dbReference>
<comment type="caution">
    <text evidence="1">The sequence shown here is derived from an EMBL/GenBank/DDBJ whole genome shotgun (WGS) entry which is preliminary data.</text>
</comment>
<protein>
    <submittedName>
        <fullName evidence="1">Uncharacterized protein</fullName>
    </submittedName>
</protein>
<sequence length="587" mass="67745">MSLTSCSRVSIKGKNTFNHVRGNQVNGTVNVRTVNFNTGQMEVKHTKYDQFREVILGDVILEKELHSSDMDWKWRNRKVLARHKARRAIYTVEIVDQKAKFTAITYEGKDARRVWEEDFEQFSCTKNLSSFQLFGINQSSIPMLIFHNELIPLGHFYKRSFWSNVYLQHLTVNNGWTGSNVWVDARGSLCSGPDGPDANWRGFRTNGSFIVPSKAEMLKDDISFQFFCKIGSSVDSSVLWCALRSWEQTYLDDLFLGAAEDLQSKNPDNSAWNSATYPYLPGLWQDPLHHILMNIIGGLWFNTVYSPSMGAVARWPKSADSSWKWCWYKQRGLVDKMVLDGGLTRFTLDLTQGKNVFFCIMYSPKPCHAWLSQSSWAFGALNVTAGEENFFVIGPPALKIEHTLHEYDGLTAFFNLCDGKPPVEETPPAPSPIYLFLHPFPKSISEFVSWRCQPYFWSFDKTGQSKMSEEECERWGVPVLTCRIGRFWVRKWPTYVYTALREWQEARGFDPTTSDWARSMGYPEFEIVGVGKNNGQFEEIDVQEGKSGNLWQKLLAVVGDQYNWVLEMSLYWLLLYLWTLFCDFCRT</sequence>
<dbReference type="AlphaFoldDB" id="A0A0W0G5B5"/>
<reference evidence="1 2" key="1">
    <citation type="submission" date="2015-12" db="EMBL/GenBank/DDBJ databases">
        <title>Draft genome sequence of Moniliophthora roreri, the causal agent of frosty pod rot of cacao.</title>
        <authorList>
            <person name="Aime M.C."/>
            <person name="Diaz-Valderrama J.R."/>
            <person name="Kijpornyongpan T."/>
            <person name="Phillips-Mora W."/>
        </authorList>
    </citation>
    <scope>NUCLEOTIDE SEQUENCE [LARGE SCALE GENOMIC DNA]</scope>
    <source>
        <strain evidence="1 2">MCA 2952</strain>
    </source>
</reference>
<proteinExistence type="predicted"/>